<dbReference type="RefSeq" id="WP_132124921.1">
    <property type="nucleotide sequence ID" value="NZ_SLWS01000014.1"/>
</dbReference>
<evidence type="ECO:0000256" key="1">
    <source>
        <dbReference type="SAM" id="MobiDB-lite"/>
    </source>
</evidence>
<dbReference type="OrthoDB" id="3698329at2"/>
<proteinExistence type="predicted"/>
<organism evidence="2 3">
    <name type="scientific">Actinocrispum wychmicini</name>
    <dbReference type="NCBI Taxonomy" id="1213861"/>
    <lineage>
        <taxon>Bacteria</taxon>
        <taxon>Bacillati</taxon>
        <taxon>Actinomycetota</taxon>
        <taxon>Actinomycetes</taxon>
        <taxon>Pseudonocardiales</taxon>
        <taxon>Pseudonocardiaceae</taxon>
        <taxon>Actinocrispum</taxon>
    </lineage>
</organism>
<gene>
    <name evidence="2" type="ORF">EV192_11427</name>
</gene>
<feature type="region of interest" description="Disordered" evidence="1">
    <location>
        <begin position="52"/>
        <end position="71"/>
    </location>
</feature>
<accession>A0A4R2IXM5</accession>
<evidence type="ECO:0000313" key="2">
    <source>
        <dbReference type="EMBL" id="TCO49662.1"/>
    </source>
</evidence>
<name>A0A4R2IXM5_9PSEU</name>
<comment type="caution">
    <text evidence="2">The sequence shown here is derived from an EMBL/GenBank/DDBJ whole genome shotgun (WGS) entry which is preliminary data.</text>
</comment>
<evidence type="ECO:0000313" key="3">
    <source>
        <dbReference type="Proteomes" id="UP000295680"/>
    </source>
</evidence>
<dbReference type="Proteomes" id="UP000295680">
    <property type="component" value="Unassembled WGS sequence"/>
</dbReference>
<sequence length="127" mass="14036">MILVDTLEDLVHNYLDDRARPGSAVGTVNAHDLAGHIAAHLAERGVDTGYADGSRLALPGTTPQPSEPERRRLPLVLQDHEDDHVRIYCDGRDCYWSWSLYQDATSHTNAGSIMSAVRHALCRHGHT</sequence>
<reference evidence="2 3" key="1">
    <citation type="submission" date="2019-03" db="EMBL/GenBank/DDBJ databases">
        <title>Genomic Encyclopedia of Type Strains, Phase IV (KMG-IV): sequencing the most valuable type-strain genomes for metagenomic binning, comparative biology and taxonomic classification.</title>
        <authorList>
            <person name="Goeker M."/>
        </authorList>
    </citation>
    <scope>NUCLEOTIDE SEQUENCE [LARGE SCALE GENOMIC DNA]</scope>
    <source>
        <strain evidence="2 3">DSM 45934</strain>
    </source>
</reference>
<dbReference type="EMBL" id="SLWS01000014">
    <property type="protein sequence ID" value="TCO49662.1"/>
    <property type="molecule type" value="Genomic_DNA"/>
</dbReference>
<keyword evidence="3" id="KW-1185">Reference proteome</keyword>
<protein>
    <submittedName>
        <fullName evidence="2">Uncharacterized protein</fullName>
    </submittedName>
</protein>
<dbReference type="AlphaFoldDB" id="A0A4R2IXM5"/>